<dbReference type="SMART" id="SM00744">
    <property type="entry name" value="RINGv"/>
    <property type="match status" value="1"/>
</dbReference>
<dbReference type="Gramene" id="TraesCS1D02G385100.1">
    <property type="protein sequence ID" value="TraesCS1D02G385100.1"/>
    <property type="gene ID" value="TraesCS1D02G385100"/>
</dbReference>
<dbReference type="GO" id="GO:0016020">
    <property type="term" value="C:membrane"/>
    <property type="evidence" value="ECO:0000318"/>
    <property type="project" value="GO_Central"/>
</dbReference>
<dbReference type="InterPro" id="IPR011016">
    <property type="entry name" value="Znf_RING-CH"/>
</dbReference>
<organism evidence="6">
    <name type="scientific">Triticum aestivum</name>
    <name type="common">Wheat</name>
    <dbReference type="NCBI Taxonomy" id="4565"/>
    <lineage>
        <taxon>Eukaryota</taxon>
        <taxon>Viridiplantae</taxon>
        <taxon>Streptophyta</taxon>
        <taxon>Embryophyta</taxon>
        <taxon>Tracheophyta</taxon>
        <taxon>Spermatophyta</taxon>
        <taxon>Magnoliopsida</taxon>
        <taxon>Liliopsida</taxon>
        <taxon>Poales</taxon>
        <taxon>Poaceae</taxon>
        <taxon>BOP clade</taxon>
        <taxon>Pooideae</taxon>
        <taxon>Triticodae</taxon>
        <taxon>Triticeae</taxon>
        <taxon>Triticinae</taxon>
        <taxon>Triticum</taxon>
    </lineage>
</organism>
<dbReference type="STRING" id="4565.A0A3B6A0R7"/>
<sequence length="282" mass="31617">MADHFAVMAGRLLTASTVQSRHRRGLQCGFVFGAGVWWGGRRRRRWRRQAEEWRAGGMQDLPGGRRRDLHGGPLLLQGQLEGKNTLAYIHCSCLKAVAELNQCLLQYAHRTCVQRWCDEKGDTICEICLQQFTPNYKAPSKLFQQGRNSIFFRTPAYIQAQARSSSTSTSYEYDRQASTPKAVICCRIIAITLMLLLVLHDAISVYLGDQGVYTVALVTLLMLRTAGIVIPVYIILVAVTEVLYRRSEWQAMHGQVSEPAAAGSTQPVPIPPQQQRVVITIQ</sequence>
<dbReference type="Gramene" id="TraesCAD_scaffold_068833_01G000200.1">
    <property type="protein sequence ID" value="TraesCAD_scaffold_068833_01G000200.1"/>
    <property type="gene ID" value="TraesCAD_scaffold_068833_01G000200"/>
</dbReference>
<evidence type="ECO:0000256" key="4">
    <source>
        <dbReference type="SAM" id="Phobius"/>
    </source>
</evidence>
<dbReference type="OrthoDB" id="264354at2759"/>
<feature type="transmembrane region" description="Helical" evidence="4">
    <location>
        <begin position="213"/>
        <end position="239"/>
    </location>
</feature>
<dbReference type="InterPro" id="IPR013083">
    <property type="entry name" value="Znf_RING/FYVE/PHD"/>
</dbReference>
<evidence type="ECO:0000256" key="1">
    <source>
        <dbReference type="ARBA" id="ARBA00022723"/>
    </source>
</evidence>
<dbReference type="GO" id="GO:0008270">
    <property type="term" value="F:zinc ion binding"/>
    <property type="evidence" value="ECO:0007669"/>
    <property type="project" value="UniProtKB-KW"/>
</dbReference>
<keyword evidence="4" id="KW-0812">Transmembrane</keyword>
<dbReference type="GO" id="GO:0004842">
    <property type="term" value="F:ubiquitin-protein transferase activity"/>
    <property type="evidence" value="ECO:0000318"/>
    <property type="project" value="GO_Central"/>
</dbReference>
<reference evidence="6" key="2">
    <citation type="submission" date="2018-10" db="UniProtKB">
        <authorList>
            <consortium name="EnsemblPlants"/>
        </authorList>
    </citation>
    <scope>IDENTIFICATION</scope>
</reference>
<proteinExistence type="predicted"/>
<accession>A0A3B6A0R7</accession>
<keyword evidence="4" id="KW-1133">Transmembrane helix</keyword>
<evidence type="ECO:0000313" key="7">
    <source>
        <dbReference type="Proteomes" id="UP000019116"/>
    </source>
</evidence>
<dbReference type="Gramene" id="TraesWEE_scaffold_100768_01G000200.1">
    <property type="protein sequence ID" value="TraesWEE_scaffold_100768_01G000200.1"/>
    <property type="gene ID" value="TraesWEE_scaffold_100768_01G000200"/>
</dbReference>
<dbReference type="Proteomes" id="UP000019116">
    <property type="component" value="Chromosome 1D"/>
</dbReference>
<evidence type="ECO:0000313" key="6">
    <source>
        <dbReference type="EnsemblPlants" id="TraesCS1D02G385100.1"/>
    </source>
</evidence>
<dbReference type="Gramene" id="TraesCLE_scaffold_139513_01G000100.1">
    <property type="protein sequence ID" value="TraesCLE_scaffold_139513_01G000100.1"/>
    <property type="gene ID" value="TraesCLE_scaffold_139513_01G000100"/>
</dbReference>
<dbReference type="PANTHER" id="PTHR23012:SF164">
    <property type="entry name" value="OS05G0552400 PROTEIN"/>
    <property type="match status" value="1"/>
</dbReference>
<dbReference type="InterPro" id="IPR033275">
    <property type="entry name" value="MARCH-like"/>
</dbReference>
<dbReference type="PANTHER" id="PTHR23012">
    <property type="entry name" value="RING/FYVE/PHD ZINC FINGER DOMAIN-CONTAINING"/>
    <property type="match status" value="1"/>
</dbReference>
<keyword evidence="7" id="KW-1185">Reference proteome</keyword>
<dbReference type="Gramene" id="TraesRN1D0100944700.1">
    <property type="protein sequence ID" value="TraesRN1D0100944700.1"/>
    <property type="gene ID" value="TraesRN1D0100944700"/>
</dbReference>
<dbReference type="Gene3D" id="3.30.40.10">
    <property type="entry name" value="Zinc/RING finger domain, C3HC4 (zinc finger)"/>
    <property type="match status" value="1"/>
</dbReference>
<dbReference type="Gramene" id="TraesCS1D03G0893600.1">
    <property type="protein sequence ID" value="TraesCS1D03G0893600.1.CDS"/>
    <property type="gene ID" value="TraesCS1D03G0893600"/>
</dbReference>
<evidence type="ECO:0000256" key="2">
    <source>
        <dbReference type="ARBA" id="ARBA00022771"/>
    </source>
</evidence>
<feature type="domain" description="RING-CH-type" evidence="5">
    <location>
        <begin position="93"/>
        <end position="129"/>
    </location>
</feature>
<keyword evidence="1" id="KW-0479">Metal-binding</keyword>
<protein>
    <recommendedName>
        <fullName evidence="5">RING-CH-type domain-containing protein</fullName>
    </recommendedName>
</protein>
<dbReference type="Gramene" id="TraesROB_scaffold_056327_01G000300.1">
    <property type="protein sequence ID" value="TraesROB_scaffold_056327_01G000300.1"/>
    <property type="gene ID" value="TraesROB_scaffold_056327_01G000300"/>
</dbReference>
<feature type="transmembrane region" description="Helical" evidence="4">
    <location>
        <begin position="24"/>
        <end position="40"/>
    </location>
</feature>
<dbReference type="AlphaFoldDB" id="A0A3B6A0R7"/>
<reference evidence="6" key="1">
    <citation type="submission" date="2018-08" db="EMBL/GenBank/DDBJ databases">
        <authorList>
            <person name="Rossello M."/>
        </authorList>
    </citation>
    <scope>NUCLEOTIDE SEQUENCE [LARGE SCALE GENOMIC DNA]</scope>
    <source>
        <strain evidence="6">cv. Chinese Spring</strain>
    </source>
</reference>
<keyword evidence="2" id="KW-0863">Zinc-finger</keyword>
<dbReference type="GO" id="GO:0016567">
    <property type="term" value="P:protein ubiquitination"/>
    <property type="evidence" value="ECO:0000318"/>
    <property type="project" value="GO_Central"/>
</dbReference>
<dbReference type="Pfam" id="PF12428">
    <property type="entry name" value="DUF3675"/>
    <property type="match status" value="1"/>
</dbReference>
<dbReference type="InterPro" id="IPR022143">
    <property type="entry name" value="DUF3675"/>
</dbReference>
<dbReference type="EnsemblPlants" id="TraesCS1D02G385100.1">
    <property type="protein sequence ID" value="TraesCS1D02G385100.1"/>
    <property type="gene ID" value="TraesCS1D02G385100"/>
</dbReference>
<feature type="transmembrane region" description="Helical" evidence="4">
    <location>
        <begin position="184"/>
        <end position="207"/>
    </location>
</feature>
<keyword evidence="4" id="KW-0472">Membrane</keyword>
<evidence type="ECO:0000256" key="3">
    <source>
        <dbReference type="ARBA" id="ARBA00022833"/>
    </source>
</evidence>
<keyword evidence="3" id="KW-0862">Zinc</keyword>
<name>A0A3B6A0R7_WHEAT</name>
<evidence type="ECO:0000259" key="5">
    <source>
        <dbReference type="SMART" id="SM00744"/>
    </source>
</evidence>